<organism evidence="1 2">
    <name type="scientific">Dibothriocephalus latus</name>
    <name type="common">Fish tapeworm</name>
    <name type="synonym">Diphyllobothrium latum</name>
    <dbReference type="NCBI Taxonomy" id="60516"/>
    <lineage>
        <taxon>Eukaryota</taxon>
        <taxon>Metazoa</taxon>
        <taxon>Spiralia</taxon>
        <taxon>Lophotrochozoa</taxon>
        <taxon>Platyhelminthes</taxon>
        <taxon>Cestoda</taxon>
        <taxon>Eucestoda</taxon>
        <taxon>Diphyllobothriidea</taxon>
        <taxon>Diphyllobothriidae</taxon>
        <taxon>Dibothriocephalus</taxon>
    </lineage>
</organism>
<protein>
    <submittedName>
        <fullName evidence="1">Uncharacterized protein</fullName>
    </submittedName>
</protein>
<sequence length="112" mass="12477">MIFASLRVFTRSTALGKSSFYYPFTVLSDIAAEHRAGQPFGKGISAFHVWALLLSNARSLVHGKVTAAFSCPFVLLSIGRVLFVDIYRTFLILGLEASPRLRIPVQYRHEST</sequence>
<dbReference type="Proteomes" id="UP000281553">
    <property type="component" value="Unassembled WGS sequence"/>
</dbReference>
<dbReference type="EMBL" id="UYRU01051051">
    <property type="protein sequence ID" value="VDN11252.1"/>
    <property type="molecule type" value="Genomic_DNA"/>
</dbReference>
<evidence type="ECO:0000313" key="1">
    <source>
        <dbReference type="EMBL" id="VDN11252.1"/>
    </source>
</evidence>
<name>A0A3P7NRZ8_DIBLA</name>
<dbReference type="AlphaFoldDB" id="A0A3P7NRZ8"/>
<accession>A0A3P7NRZ8</accession>
<gene>
    <name evidence="1" type="ORF">DILT_LOCUS7083</name>
</gene>
<reference evidence="1 2" key="1">
    <citation type="submission" date="2018-11" db="EMBL/GenBank/DDBJ databases">
        <authorList>
            <consortium name="Pathogen Informatics"/>
        </authorList>
    </citation>
    <scope>NUCLEOTIDE SEQUENCE [LARGE SCALE GENOMIC DNA]</scope>
</reference>
<evidence type="ECO:0000313" key="2">
    <source>
        <dbReference type="Proteomes" id="UP000281553"/>
    </source>
</evidence>
<proteinExistence type="predicted"/>
<keyword evidence="2" id="KW-1185">Reference proteome</keyword>